<keyword evidence="11" id="KW-1185">Reference proteome</keyword>
<evidence type="ECO:0000313" key="10">
    <source>
        <dbReference type="EMBL" id="TCC16861.1"/>
    </source>
</evidence>
<evidence type="ECO:0000256" key="1">
    <source>
        <dbReference type="ARBA" id="ARBA00004651"/>
    </source>
</evidence>
<dbReference type="InterPro" id="IPR003593">
    <property type="entry name" value="AAA+_ATPase"/>
</dbReference>
<feature type="transmembrane region" description="Helical" evidence="7">
    <location>
        <begin position="24"/>
        <end position="49"/>
    </location>
</feature>
<name>A0ABY1ZT75_9ACTN</name>
<feature type="transmembrane region" description="Helical" evidence="7">
    <location>
        <begin position="149"/>
        <end position="173"/>
    </location>
</feature>
<dbReference type="SMART" id="SM00382">
    <property type="entry name" value="AAA"/>
    <property type="match status" value="1"/>
</dbReference>
<dbReference type="Pfam" id="PF00005">
    <property type="entry name" value="ABC_tran"/>
    <property type="match status" value="1"/>
</dbReference>
<protein>
    <submittedName>
        <fullName evidence="10">ATP-binding cassette domain-containing protein</fullName>
    </submittedName>
</protein>
<feature type="transmembrane region" description="Helical" evidence="7">
    <location>
        <begin position="61"/>
        <end position="81"/>
    </location>
</feature>
<evidence type="ECO:0000256" key="7">
    <source>
        <dbReference type="SAM" id="Phobius"/>
    </source>
</evidence>
<organism evidence="10 11">
    <name type="scientific">Kribbella speibonae</name>
    <dbReference type="NCBI Taxonomy" id="1572660"/>
    <lineage>
        <taxon>Bacteria</taxon>
        <taxon>Bacillati</taxon>
        <taxon>Actinomycetota</taxon>
        <taxon>Actinomycetes</taxon>
        <taxon>Propionibacteriales</taxon>
        <taxon>Kribbellaceae</taxon>
        <taxon>Kribbella</taxon>
    </lineage>
</organism>
<dbReference type="GO" id="GO:0005524">
    <property type="term" value="F:ATP binding"/>
    <property type="evidence" value="ECO:0007669"/>
    <property type="project" value="UniProtKB-KW"/>
</dbReference>
<dbReference type="InterPro" id="IPR027417">
    <property type="entry name" value="P-loop_NTPase"/>
</dbReference>
<sequence>MTTEQATVEARNWLAATAAPGRQWLLLAAACQALDTAFTVVQWAGLAWVARDVLDGSRPSLPGSGLLLGGGLLSAGAAWSTTRFQAAGRRRIAEAVRRRLVRGLLPRGRRQVDPDPATAAIATVESTDDIADFHAQALPQRMSAPVSMALILATTAMVQWPAAVILLLASLLIPLNLRLAGLFAKEGADVRMAASTRLAAVVLDSFRGMPTLRNLGALARRRTELAGAADDLNATTLAVVRRASLSGSVMEVVITFSIAANATYVGLALLGYVHVGVGMTLFRGLLVLLICPMYFQPMRAMAAAFHSGERALSAVPAVSGLMVEPSAAAESVPPSAESVTVALDNVRVHFPAAEKPTLQEVNLTIGPGTWTAVAGPSGAGKTTLLSLIAGVRPPTRGTVQWSTSSGTSSPRLGGCAWIGQQTVLLPGSVGDNITVGRPDASPTEILQAVAAAGLGDVIARLPQGLDTPLGEGGAGLSTGEARRIAIARAFLSEAGLWVLDEPTAHLDPDTEAQLIVALRNATRGRTVVVATHSVALARSADVLFAIDDGTVQQAREAART</sequence>
<gene>
    <name evidence="10" type="ORF">E0H58_37890</name>
</gene>
<dbReference type="PANTHER" id="PTHR24221">
    <property type="entry name" value="ATP-BINDING CASSETTE SUB-FAMILY B"/>
    <property type="match status" value="1"/>
</dbReference>
<evidence type="ECO:0000256" key="3">
    <source>
        <dbReference type="ARBA" id="ARBA00022741"/>
    </source>
</evidence>
<dbReference type="Proteomes" id="UP000292385">
    <property type="component" value="Unassembled WGS sequence"/>
</dbReference>
<evidence type="ECO:0000256" key="2">
    <source>
        <dbReference type="ARBA" id="ARBA00022692"/>
    </source>
</evidence>
<dbReference type="EMBL" id="SJJY01000012">
    <property type="protein sequence ID" value="TCC16861.1"/>
    <property type="molecule type" value="Genomic_DNA"/>
</dbReference>
<feature type="transmembrane region" description="Helical" evidence="7">
    <location>
        <begin position="272"/>
        <end position="295"/>
    </location>
</feature>
<dbReference type="Gene3D" id="3.40.50.300">
    <property type="entry name" value="P-loop containing nucleotide triphosphate hydrolases"/>
    <property type="match status" value="1"/>
</dbReference>
<evidence type="ECO:0000256" key="4">
    <source>
        <dbReference type="ARBA" id="ARBA00022840"/>
    </source>
</evidence>
<evidence type="ECO:0000256" key="5">
    <source>
        <dbReference type="ARBA" id="ARBA00022989"/>
    </source>
</evidence>
<keyword evidence="2 7" id="KW-0812">Transmembrane</keyword>
<dbReference type="PROSITE" id="PS50929">
    <property type="entry name" value="ABC_TM1F"/>
    <property type="match status" value="1"/>
</dbReference>
<keyword evidence="6 7" id="KW-0472">Membrane</keyword>
<feature type="domain" description="ABC transporter" evidence="8">
    <location>
        <begin position="341"/>
        <end position="560"/>
    </location>
</feature>
<dbReference type="InterPro" id="IPR011527">
    <property type="entry name" value="ABC1_TM_dom"/>
</dbReference>
<dbReference type="SUPFAM" id="SSF52540">
    <property type="entry name" value="P-loop containing nucleoside triphosphate hydrolases"/>
    <property type="match status" value="1"/>
</dbReference>
<dbReference type="InterPro" id="IPR039421">
    <property type="entry name" value="Type_1_exporter"/>
</dbReference>
<dbReference type="Gene3D" id="1.20.1560.10">
    <property type="entry name" value="ABC transporter type 1, transmembrane domain"/>
    <property type="match status" value="1"/>
</dbReference>
<dbReference type="Pfam" id="PF00664">
    <property type="entry name" value="ABC_membrane"/>
    <property type="match status" value="1"/>
</dbReference>
<evidence type="ECO:0000259" key="8">
    <source>
        <dbReference type="PROSITE" id="PS50893"/>
    </source>
</evidence>
<dbReference type="PROSITE" id="PS50893">
    <property type="entry name" value="ABC_TRANSPORTER_2"/>
    <property type="match status" value="1"/>
</dbReference>
<comment type="caution">
    <text evidence="10">The sequence shown here is derived from an EMBL/GenBank/DDBJ whole genome shotgun (WGS) entry which is preliminary data.</text>
</comment>
<evidence type="ECO:0000256" key="6">
    <source>
        <dbReference type="ARBA" id="ARBA00023136"/>
    </source>
</evidence>
<dbReference type="InterPro" id="IPR003439">
    <property type="entry name" value="ABC_transporter-like_ATP-bd"/>
</dbReference>
<keyword evidence="5 7" id="KW-1133">Transmembrane helix</keyword>
<keyword evidence="4 10" id="KW-0067">ATP-binding</keyword>
<dbReference type="SUPFAM" id="SSF90123">
    <property type="entry name" value="ABC transporter transmembrane region"/>
    <property type="match status" value="1"/>
</dbReference>
<keyword evidence="3" id="KW-0547">Nucleotide-binding</keyword>
<dbReference type="InterPro" id="IPR036640">
    <property type="entry name" value="ABC1_TM_sf"/>
</dbReference>
<comment type="subcellular location">
    <subcellularLocation>
        <location evidence="1">Cell membrane</location>
        <topology evidence="1">Multi-pass membrane protein</topology>
    </subcellularLocation>
</comment>
<evidence type="ECO:0000259" key="9">
    <source>
        <dbReference type="PROSITE" id="PS50929"/>
    </source>
</evidence>
<dbReference type="PANTHER" id="PTHR24221:SF654">
    <property type="entry name" value="ATP-BINDING CASSETTE SUB-FAMILY B MEMBER 6"/>
    <property type="match status" value="1"/>
</dbReference>
<proteinExistence type="predicted"/>
<dbReference type="RefSeq" id="WP_131467734.1">
    <property type="nucleotide sequence ID" value="NZ_SJJY01000012.1"/>
</dbReference>
<evidence type="ECO:0000313" key="11">
    <source>
        <dbReference type="Proteomes" id="UP000292385"/>
    </source>
</evidence>
<accession>A0ABY1ZT75</accession>
<feature type="domain" description="ABC transmembrane type-1" evidence="9">
    <location>
        <begin position="26"/>
        <end position="310"/>
    </location>
</feature>
<reference evidence="10 11" key="1">
    <citation type="submission" date="2019-02" db="EMBL/GenBank/DDBJ databases">
        <title>Kribbella capetownensis sp. nov. and Kribbella speibonae sp. nov., isolated from soil.</title>
        <authorList>
            <person name="Curtis S.M."/>
            <person name="Norton I."/>
            <person name="Everest G.J."/>
            <person name="Meyers P.R."/>
        </authorList>
    </citation>
    <scope>NUCLEOTIDE SEQUENCE [LARGE SCALE GENOMIC DNA]</scope>
    <source>
        <strain evidence="10 11">SK5</strain>
    </source>
</reference>